<accession>A0A328KIU7</accession>
<dbReference type="InterPro" id="IPR043168">
    <property type="entry name" value="DegV_C"/>
</dbReference>
<dbReference type="Gene3D" id="3.40.50.10170">
    <property type="match status" value="1"/>
</dbReference>
<dbReference type="PANTHER" id="PTHR33434">
    <property type="entry name" value="DEGV DOMAIN-CONTAINING PROTEIN DR_1986-RELATED"/>
    <property type="match status" value="1"/>
</dbReference>
<dbReference type="PANTHER" id="PTHR33434:SF2">
    <property type="entry name" value="FATTY ACID-BINDING PROTEIN TM_1468"/>
    <property type="match status" value="1"/>
</dbReference>
<dbReference type="GO" id="GO:0008289">
    <property type="term" value="F:lipid binding"/>
    <property type="evidence" value="ECO:0007669"/>
    <property type="project" value="UniProtKB-KW"/>
</dbReference>
<dbReference type="AlphaFoldDB" id="A0A328KIU7"/>
<protein>
    <submittedName>
        <fullName evidence="3">Uncharacterized protein</fullName>
    </submittedName>
</protein>
<name>A0A328KIU7_9LACT</name>
<keyword evidence="2" id="KW-0446">Lipid-binding</keyword>
<dbReference type="Gene3D" id="3.30.1180.10">
    <property type="match status" value="1"/>
</dbReference>
<dbReference type="SUPFAM" id="SSF82549">
    <property type="entry name" value="DAK1/DegV-like"/>
    <property type="match status" value="1"/>
</dbReference>
<comment type="caution">
    <text evidence="3">The sequence shown here is derived from an EMBL/GenBank/DDBJ whole genome shotgun (WGS) entry which is preliminary data.</text>
</comment>
<dbReference type="EMBL" id="NAQV01000043">
    <property type="protein sequence ID" value="RAN61784.1"/>
    <property type="molecule type" value="Genomic_DNA"/>
</dbReference>
<proteinExistence type="predicted"/>
<organism evidence="3 4">
    <name type="scientific">Dolosigranulum pigrum</name>
    <dbReference type="NCBI Taxonomy" id="29394"/>
    <lineage>
        <taxon>Bacteria</taxon>
        <taxon>Bacillati</taxon>
        <taxon>Bacillota</taxon>
        <taxon>Bacilli</taxon>
        <taxon>Lactobacillales</taxon>
        <taxon>Carnobacteriaceae</taxon>
        <taxon>Dolosigranulum</taxon>
    </lineage>
</organism>
<evidence type="ECO:0000313" key="4">
    <source>
        <dbReference type="Proteomes" id="UP000249099"/>
    </source>
</evidence>
<evidence type="ECO:0000256" key="2">
    <source>
        <dbReference type="ARBA" id="ARBA00023121"/>
    </source>
</evidence>
<evidence type="ECO:0000313" key="3">
    <source>
        <dbReference type="EMBL" id="RAN61784.1"/>
    </source>
</evidence>
<dbReference type="PROSITE" id="PS51482">
    <property type="entry name" value="DEGV"/>
    <property type="match status" value="1"/>
</dbReference>
<sequence>MIRVVIDSATDINQQIIDLYGDKFDFIPLSVIMDGKSYTDRVDVTLQEVHNYMKDGNMPKTSQISPQAAIDKFTEIAEAGDDAIYISLSSALSGTYQVGMNALREVQEEYPDFKGAIIDSKSAAGLLTILYVQAQELIKADVPFDEIVELLNKQAEHGVTFLCVDDLNWLAKGGRLPKAIGTIGSMLKVKPFLSLDDNGEIIKEALVRGKDRVYTKMIEKSIDLLQQTAEQIVVVSHVGRVEIAEKIKASIKEAVNATILITEISPVTAAHIGIGGAGVFFLNHVPNEYRIPNALKR</sequence>
<comment type="function">
    <text evidence="1">May bind long-chain fatty acids, such as palmitate, and may play a role in lipid transport or fatty acid metabolism.</text>
</comment>
<gene>
    <name evidence="3" type="ORF">B8A44_09055</name>
</gene>
<evidence type="ECO:0000256" key="1">
    <source>
        <dbReference type="ARBA" id="ARBA00003238"/>
    </source>
</evidence>
<dbReference type="Pfam" id="PF02645">
    <property type="entry name" value="DegV"/>
    <property type="match status" value="1"/>
</dbReference>
<dbReference type="NCBIfam" id="TIGR00762">
    <property type="entry name" value="DegV"/>
    <property type="match status" value="1"/>
</dbReference>
<reference evidence="3 4" key="1">
    <citation type="submission" date="2017-03" db="EMBL/GenBank/DDBJ databases">
        <title>wgs assembly of Dolosigranulum pigrum KPL CDC strains.</title>
        <authorList>
            <person name="Brugger S.D."/>
            <person name="Pettigrew M."/>
            <person name="Kong Y."/>
            <person name="Lemon K.P."/>
        </authorList>
    </citation>
    <scope>NUCLEOTIDE SEQUENCE [LARGE SCALE GENOMIC DNA]</scope>
    <source>
        <strain evidence="3 4">KPL1931_CDC4294-98</strain>
    </source>
</reference>
<dbReference type="InterPro" id="IPR003797">
    <property type="entry name" value="DegV"/>
</dbReference>
<dbReference type="Proteomes" id="UP000249099">
    <property type="component" value="Unassembled WGS sequence"/>
</dbReference>
<dbReference type="RefSeq" id="WP_112790550.1">
    <property type="nucleotide sequence ID" value="NZ_CP040938.1"/>
</dbReference>
<dbReference type="InterPro" id="IPR050270">
    <property type="entry name" value="DegV_domain_contain"/>
</dbReference>